<dbReference type="InterPro" id="IPR000999">
    <property type="entry name" value="RNase_III_dom"/>
</dbReference>
<dbReference type="GO" id="GO:0006364">
    <property type="term" value="P:rRNA processing"/>
    <property type="evidence" value="ECO:0007669"/>
    <property type="project" value="UniProtKB-UniRule"/>
</dbReference>
<evidence type="ECO:0000313" key="6">
    <source>
        <dbReference type="EMBL" id="SJZ42293.1"/>
    </source>
</evidence>
<keyword evidence="7" id="KW-1185">Reference proteome</keyword>
<dbReference type="RefSeq" id="WP_078710986.1">
    <property type="nucleotide sequence ID" value="NZ_FUWY01000001.1"/>
</dbReference>
<sequence>MKTNEISGSTLAYLGDAVWSLYVREYLVEKGYNRANDLQTKSVRFVSAKAQASFYHKLVEEEFFSETELDIFKRGRNFKSDSVPKNTDVTTYRTSTGFEAVLGYWYVEKMCNRLDECWEKVKTFVEV</sequence>
<dbReference type="EC" id="3.1.26.-" evidence="4"/>
<evidence type="ECO:0000313" key="7">
    <source>
        <dbReference type="Proteomes" id="UP000243297"/>
    </source>
</evidence>
<dbReference type="Gene3D" id="1.10.1520.10">
    <property type="entry name" value="Ribonuclease III domain"/>
    <property type="match status" value="1"/>
</dbReference>
<evidence type="ECO:0000256" key="1">
    <source>
        <dbReference type="ARBA" id="ARBA00022722"/>
    </source>
</evidence>
<dbReference type="PANTHER" id="PTHR34276:SF1">
    <property type="entry name" value="MINI-RIBONUCLEASE 3"/>
    <property type="match status" value="1"/>
</dbReference>
<dbReference type="InterPro" id="IPR036389">
    <property type="entry name" value="RNase_III_sf"/>
</dbReference>
<comment type="function">
    <text evidence="4">Involved in correct processing of both the 5' and 3' ends of 23S rRNA precursor. Processes 30S rRNA precursor transcript even in absence of ribonuclease 3 (Rnc); Rnc processes 30S rRNA into smaller rRNA precursors.</text>
</comment>
<comment type="cofactor">
    <cofactor evidence="4">
        <name>Mg(2+)</name>
        <dbReference type="ChEBI" id="CHEBI:18420"/>
    </cofactor>
</comment>
<keyword evidence="4" id="KW-0698">rRNA processing</keyword>
<keyword evidence="3 4" id="KW-0378">Hydrolase</keyword>
<evidence type="ECO:0000256" key="3">
    <source>
        <dbReference type="ARBA" id="ARBA00022801"/>
    </source>
</evidence>
<keyword evidence="2 4" id="KW-0255">Endonuclease</keyword>
<keyword evidence="4" id="KW-0699">rRNA-binding</keyword>
<reference evidence="7" key="1">
    <citation type="submission" date="2017-02" db="EMBL/GenBank/DDBJ databases">
        <authorList>
            <person name="Varghese N."/>
            <person name="Submissions S."/>
        </authorList>
    </citation>
    <scope>NUCLEOTIDE SEQUENCE [LARGE SCALE GENOMIC DNA]</scope>
    <source>
        <strain evidence="7">ATCC 25662</strain>
    </source>
</reference>
<keyword evidence="4" id="KW-0963">Cytoplasm</keyword>
<dbReference type="AlphaFoldDB" id="A0A1T4KIV3"/>
<keyword evidence="4" id="KW-0694">RNA-binding</keyword>
<dbReference type="PANTHER" id="PTHR34276">
    <property type="entry name" value="MINI-RIBONUCLEASE 3"/>
    <property type="match status" value="1"/>
</dbReference>
<dbReference type="OrthoDB" id="46571at2"/>
<keyword evidence="4" id="KW-0690">Ribosome biogenesis</keyword>
<gene>
    <name evidence="4" type="primary">mrnC</name>
    <name evidence="6" type="ORF">SAMN02745191_0555</name>
</gene>
<dbReference type="Proteomes" id="UP000243297">
    <property type="component" value="Unassembled WGS sequence"/>
</dbReference>
<dbReference type="GO" id="GO:0005737">
    <property type="term" value="C:cytoplasm"/>
    <property type="evidence" value="ECO:0007669"/>
    <property type="project" value="UniProtKB-SubCell"/>
</dbReference>
<dbReference type="STRING" id="118967.SAMN02745191_0555"/>
<proteinExistence type="inferred from homology"/>
<evidence type="ECO:0000259" key="5">
    <source>
        <dbReference type="Pfam" id="PF00636"/>
    </source>
</evidence>
<comment type="subunit">
    <text evidence="4">Homodimer.</text>
</comment>
<name>A0A1T4KIV3_9FIRM</name>
<dbReference type="SUPFAM" id="SSF69065">
    <property type="entry name" value="RNase III domain-like"/>
    <property type="match status" value="1"/>
</dbReference>
<comment type="subcellular location">
    <subcellularLocation>
        <location evidence="4">Cytoplasm</location>
    </subcellularLocation>
</comment>
<organism evidence="6 7">
    <name type="scientific">Anaerorhabdus furcosa</name>
    <dbReference type="NCBI Taxonomy" id="118967"/>
    <lineage>
        <taxon>Bacteria</taxon>
        <taxon>Bacillati</taxon>
        <taxon>Bacillota</taxon>
        <taxon>Erysipelotrichia</taxon>
        <taxon>Erysipelotrichales</taxon>
        <taxon>Erysipelotrichaceae</taxon>
        <taxon>Anaerorhabdus</taxon>
    </lineage>
</organism>
<comment type="similarity">
    <text evidence="4">Belongs to the MrnC RNase family.</text>
</comment>
<dbReference type="InterPro" id="IPR008226">
    <property type="entry name" value="Mini3_fam"/>
</dbReference>
<keyword evidence="4" id="KW-0460">Magnesium</keyword>
<evidence type="ECO:0000256" key="2">
    <source>
        <dbReference type="ARBA" id="ARBA00022759"/>
    </source>
</evidence>
<dbReference type="PIRSF" id="PIRSF005520">
    <property type="entry name" value="UCP005520"/>
    <property type="match status" value="1"/>
</dbReference>
<dbReference type="HAMAP" id="MF_01468">
    <property type="entry name" value="RNase_Mini_III"/>
    <property type="match status" value="1"/>
</dbReference>
<feature type="domain" description="RNase III" evidence="5">
    <location>
        <begin position="10"/>
        <end position="109"/>
    </location>
</feature>
<protein>
    <recommendedName>
        <fullName evidence="4">Mini-ribonuclease 3</fullName>
        <shortName evidence="4">Mini-3</shortName>
        <shortName evidence="4">Mini-RNase 3</shortName>
        <ecNumber evidence="4">3.1.26.-</ecNumber>
    </recommendedName>
    <alternativeName>
        <fullName evidence="4">Mini-RNase III</fullName>
        <shortName evidence="4">Mini-III</shortName>
    </alternativeName>
</protein>
<dbReference type="GO" id="GO:0004525">
    <property type="term" value="F:ribonuclease III activity"/>
    <property type="evidence" value="ECO:0007669"/>
    <property type="project" value="InterPro"/>
</dbReference>
<dbReference type="EMBL" id="FUWY01000001">
    <property type="protein sequence ID" value="SJZ42293.1"/>
    <property type="molecule type" value="Genomic_DNA"/>
</dbReference>
<evidence type="ECO:0000256" key="4">
    <source>
        <dbReference type="HAMAP-Rule" id="MF_01468"/>
    </source>
</evidence>
<feature type="active site" evidence="4">
    <location>
        <position position="16"/>
    </location>
</feature>
<keyword evidence="1 4" id="KW-0540">Nuclease</keyword>
<accession>A0A1T4KIV3</accession>
<dbReference type="GO" id="GO:0019843">
    <property type="term" value="F:rRNA binding"/>
    <property type="evidence" value="ECO:0007669"/>
    <property type="project" value="UniProtKB-UniRule"/>
</dbReference>
<dbReference type="Pfam" id="PF00636">
    <property type="entry name" value="Ribonuclease_3"/>
    <property type="match status" value="1"/>
</dbReference>